<dbReference type="PROSITE" id="PS50928">
    <property type="entry name" value="ABC_TM1"/>
    <property type="match status" value="1"/>
</dbReference>
<organism evidence="9 10">
    <name type="scientific">Kribbella pittospori</name>
    <dbReference type="NCBI Taxonomy" id="722689"/>
    <lineage>
        <taxon>Bacteria</taxon>
        <taxon>Bacillati</taxon>
        <taxon>Actinomycetota</taxon>
        <taxon>Actinomycetes</taxon>
        <taxon>Propionibacteriales</taxon>
        <taxon>Kribbellaceae</taxon>
        <taxon>Kribbella</taxon>
    </lineage>
</organism>
<evidence type="ECO:0000256" key="5">
    <source>
        <dbReference type="ARBA" id="ARBA00022989"/>
    </source>
</evidence>
<dbReference type="InterPro" id="IPR051393">
    <property type="entry name" value="ABC_transporter_permease"/>
</dbReference>
<dbReference type="EMBL" id="SJKB01000005">
    <property type="protein sequence ID" value="TCC61306.1"/>
    <property type="molecule type" value="Genomic_DNA"/>
</dbReference>
<feature type="transmembrane region" description="Helical" evidence="7">
    <location>
        <begin position="129"/>
        <end position="150"/>
    </location>
</feature>
<dbReference type="Proteomes" id="UP000291144">
    <property type="component" value="Unassembled WGS sequence"/>
</dbReference>
<dbReference type="SUPFAM" id="SSF161098">
    <property type="entry name" value="MetI-like"/>
    <property type="match status" value="1"/>
</dbReference>
<accession>A0A4R0KQL6</accession>
<keyword evidence="2 7" id="KW-0813">Transport</keyword>
<dbReference type="CDD" id="cd06261">
    <property type="entry name" value="TM_PBP2"/>
    <property type="match status" value="1"/>
</dbReference>
<evidence type="ECO:0000259" key="8">
    <source>
        <dbReference type="PROSITE" id="PS50928"/>
    </source>
</evidence>
<protein>
    <submittedName>
        <fullName evidence="9">Sugar ABC transporter permease</fullName>
    </submittedName>
</protein>
<evidence type="ECO:0000256" key="7">
    <source>
        <dbReference type="RuleBase" id="RU363032"/>
    </source>
</evidence>
<dbReference type="InterPro" id="IPR000515">
    <property type="entry name" value="MetI-like"/>
</dbReference>
<comment type="subcellular location">
    <subcellularLocation>
        <location evidence="1 7">Cell membrane</location>
        <topology evidence="1 7">Multi-pass membrane protein</topology>
    </subcellularLocation>
</comment>
<keyword evidence="10" id="KW-1185">Reference proteome</keyword>
<evidence type="ECO:0000256" key="6">
    <source>
        <dbReference type="ARBA" id="ARBA00023136"/>
    </source>
</evidence>
<evidence type="ECO:0000256" key="3">
    <source>
        <dbReference type="ARBA" id="ARBA00022475"/>
    </source>
</evidence>
<reference evidence="9 10" key="1">
    <citation type="submission" date="2019-02" db="EMBL/GenBank/DDBJ databases">
        <title>Kribbella capetownensis sp. nov. and Kribbella speibonae sp. nov., isolated from soil.</title>
        <authorList>
            <person name="Curtis S.M."/>
            <person name="Norton I."/>
            <person name="Everest G.J."/>
            <person name="Meyers P.R."/>
        </authorList>
    </citation>
    <scope>NUCLEOTIDE SEQUENCE [LARGE SCALE GENOMIC DNA]</scope>
    <source>
        <strain evidence="9 10">NRRL B-24813</strain>
    </source>
</reference>
<sequence>MVVTVSVREDVATAEPPRSAGRRRARRRTYLWSYVYLAPMMVLLLAFVVYPIVASLGYTFYKWDGIGDPSDFVGLDNFRQIVHDNIFWRSLGHTFVYAAFVVPIQLILALALALVLNNKRLRFASFYRTLFFLPVVTSAAVIGVVIQLLVSNFGDSINDLLLKLHVIDQHVDWLGDPHFALAIIILVGIWHTFGYNLVYFLAGLQTIPDELYEAARLDGAGPLATFRYITIPMLRAVGVVIVILAVIGTFQIFDLVQVLTSGGPYFSTEVVNTYIYHLAFGGSNANAVQPNIGLASAASFIYGVLLIVFSVVQVLVLRSLARRRGAEGRSTGGKS</sequence>
<keyword evidence="3" id="KW-1003">Cell membrane</keyword>
<dbReference type="GO" id="GO:0005886">
    <property type="term" value="C:plasma membrane"/>
    <property type="evidence" value="ECO:0007669"/>
    <property type="project" value="UniProtKB-SubCell"/>
</dbReference>
<keyword evidence="5 7" id="KW-1133">Transmembrane helix</keyword>
<comment type="caution">
    <text evidence="9">The sequence shown here is derived from an EMBL/GenBank/DDBJ whole genome shotgun (WGS) entry which is preliminary data.</text>
</comment>
<feature type="transmembrane region" description="Helical" evidence="7">
    <location>
        <begin position="179"/>
        <end position="202"/>
    </location>
</feature>
<gene>
    <name evidence="9" type="ORF">E0H73_18910</name>
</gene>
<keyword evidence="4 7" id="KW-0812">Transmembrane</keyword>
<dbReference type="AlphaFoldDB" id="A0A4R0KQL6"/>
<dbReference type="GO" id="GO:0055085">
    <property type="term" value="P:transmembrane transport"/>
    <property type="evidence" value="ECO:0007669"/>
    <property type="project" value="InterPro"/>
</dbReference>
<dbReference type="PANTHER" id="PTHR30193">
    <property type="entry name" value="ABC TRANSPORTER PERMEASE PROTEIN"/>
    <property type="match status" value="1"/>
</dbReference>
<dbReference type="OrthoDB" id="3341820at2"/>
<evidence type="ECO:0000256" key="1">
    <source>
        <dbReference type="ARBA" id="ARBA00004651"/>
    </source>
</evidence>
<feature type="transmembrane region" description="Helical" evidence="7">
    <location>
        <begin position="300"/>
        <end position="321"/>
    </location>
</feature>
<evidence type="ECO:0000256" key="2">
    <source>
        <dbReference type="ARBA" id="ARBA00022448"/>
    </source>
</evidence>
<dbReference type="RefSeq" id="WP_131357764.1">
    <property type="nucleotide sequence ID" value="NZ_SJKB01000005.1"/>
</dbReference>
<feature type="transmembrane region" description="Helical" evidence="7">
    <location>
        <begin position="31"/>
        <end position="53"/>
    </location>
</feature>
<proteinExistence type="inferred from homology"/>
<feature type="transmembrane region" description="Helical" evidence="7">
    <location>
        <begin position="95"/>
        <end position="117"/>
    </location>
</feature>
<feature type="transmembrane region" description="Helical" evidence="7">
    <location>
        <begin position="233"/>
        <end position="253"/>
    </location>
</feature>
<dbReference type="Gene3D" id="1.10.3720.10">
    <property type="entry name" value="MetI-like"/>
    <property type="match status" value="1"/>
</dbReference>
<dbReference type="InterPro" id="IPR035906">
    <property type="entry name" value="MetI-like_sf"/>
</dbReference>
<dbReference type="Pfam" id="PF00528">
    <property type="entry name" value="BPD_transp_1"/>
    <property type="match status" value="1"/>
</dbReference>
<evidence type="ECO:0000313" key="10">
    <source>
        <dbReference type="Proteomes" id="UP000291144"/>
    </source>
</evidence>
<dbReference type="PANTHER" id="PTHR30193:SF37">
    <property type="entry name" value="INNER MEMBRANE ABC TRANSPORTER PERMEASE PROTEIN YCJO"/>
    <property type="match status" value="1"/>
</dbReference>
<evidence type="ECO:0000256" key="4">
    <source>
        <dbReference type="ARBA" id="ARBA00022692"/>
    </source>
</evidence>
<feature type="domain" description="ABC transmembrane type-1" evidence="8">
    <location>
        <begin position="91"/>
        <end position="313"/>
    </location>
</feature>
<keyword evidence="6 7" id="KW-0472">Membrane</keyword>
<name>A0A4R0KQL6_9ACTN</name>
<evidence type="ECO:0000313" key="9">
    <source>
        <dbReference type="EMBL" id="TCC61306.1"/>
    </source>
</evidence>
<comment type="similarity">
    <text evidence="7">Belongs to the binding-protein-dependent transport system permease family.</text>
</comment>